<name>A0A5C6B175_9PLAN</name>
<protein>
    <recommendedName>
        <fullName evidence="4">Double zinc ribbon</fullName>
    </recommendedName>
</protein>
<keyword evidence="1" id="KW-0812">Transmembrane</keyword>
<evidence type="ECO:0008006" key="4">
    <source>
        <dbReference type="Google" id="ProtNLM"/>
    </source>
</evidence>
<dbReference type="EMBL" id="SJPP01000005">
    <property type="protein sequence ID" value="TWU04164.1"/>
    <property type="molecule type" value="Genomic_DNA"/>
</dbReference>
<sequence length="178" mass="19513">MIEFECPTCGKALKVRESSAGKTGKCPDCNGKIQVPDAVYDAEEVESYSTQGDDDFSSFDGYENAGTPIPREEAEGAFRHPCPVCGEMIKDSAVKCRYCGEIFDETLKKKESRHSDEDADLTTGDWVFCIICSGIACIFGIVYMIQGKPKGIKMVGISFVMQIVWGIVRVILEAAANR</sequence>
<dbReference type="RefSeq" id="WP_146374432.1">
    <property type="nucleotide sequence ID" value="NZ_SJPP01000005.1"/>
</dbReference>
<gene>
    <name evidence="2" type="ORF">CA54_60460</name>
</gene>
<evidence type="ECO:0000313" key="2">
    <source>
        <dbReference type="EMBL" id="TWU04164.1"/>
    </source>
</evidence>
<dbReference type="Proteomes" id="UP000320735">
    <property type="component" value="Unassembled WGS sequence"/>
</dbReference>
<organism evidence="2 3">
    <name type="scientific">Symmachiella macrocystis</name>
    <dbReference type="NCBI Taxonomy" id="2527985"/>
    <lineage>
        <taxon>Bacteria</taxon>
        <taxon>Pseudomonadati</taxon>
        <taxon>Planctomycetota</taxon>
        <taxon>Planctomycetia</taxon>
        <taxon>Planctomycetales</taxon>
        <taxon>Planctomycetaceae</taxon>
        <taxon>Symmachiella</taxon>
    </lineage>
</organism>
<keyword evidence="3" id="KW-1185">Reference proteome</keyword>
<feature type="transmembrane region" description="Helical" evidence="1">
    <location>
        <begin position="126"/>
        <end position="145"/>
    </location>
</feature>
<comment type="caution">
    <text evidence="2">The sequence shown here is derived from an EMBL/GenBank/DDBJ whole genome shotgun (WGS) entry which is preliminary data.</text>
</comment>
<dbReference type="AlphaFoldDB" id="A0A5C6B175"/>
<dbReference type="OrthoDB" id="278173at2"/>
<feature type="transmembrane region" description="Helical" evidence="1">
    <location>
        <begin position="151"/>
        <end position="172"/>
    </location>
</feature>
<reference evidence="2 3" key="1">
    <citation type="submission" date="2019-02" db="EMBL/GenBank/DDBJ databases">
        <title>Deep-cultivation of Planctomycetes and their phenomic and genomic characterization uncovers novel biology.</title>
        <authorList>
            <person name="Wiegand S."/>
            <person name="Jogler M."/>
            <person name="Boedeker C."/>
            <person name="Pinto D."/>
            <person name="Vollmers J."/>
            <person name="Rivas-Marin E."/>
            <person name="Kohn T."/>
            <person name="Peeters S.H."/>
            <person name="Heuer A."/>
            <person name="Rast P."/>
            <person name="Oberbeckmann S."/>
            <person name="Bunk B."/>
            <person name="Jeske O."/>
            <person name="Meyerdierks A."/>
            <person name="Storesund J.E."/>
            <person name="Kallscheuer N."/>
            <person name="Luecker S."/>
            <person name="Lage O.M."/>
            <person name="Pohl T."/>
            <person name="Merkel B.J."/>
            <person name="Hornburger P."/>
            <person name="Mueller R.-W."/>
            <person name="Bruemmer F."/>
            <person name="Labrenz M."/>
            <person name="Spormann A.M."/>
            <person name="Op Den Camp H."/>
            <person name="Overmann J."/>
            <person name="Amann R."/>
            <person name="Jetten M.S.M."/>
            <person name="Mascher T."/>
            <person name="Medema M.H."/>
            <person name="Devos D.P."/>
            <person name="Kaster A.-K."/>
            <person name="Ovreas L."/>
            <person name="Rohde M."/>
            <person name="Galperin M.Y."/>
            <person name="Jogler C."/>
        </authorList>
    </citation>
    <scope>NUCLEOTIDE SEQUENCE [LARGE SCALE GENOMIC DNA]</scope>
    <source>
        <strain evidence="2 3">CA54</strain>
    </source>
</reference>
<accession>A0A5C6B175</accession>
<keyword evidence="1" id="KW-1133">Transmembrane helix</keyword>
<proteinExistence type="predicted"/>
<keyword evidence="1" id="KW-0472">Membrane</keyword>
<evidence type="ECO:0000256" key="1">
    <source>
        <dbReference type="SAM" id="Phobius"/>
    </source>
</evidence>
<evidence type="ECO:0000313" key="3">
    <source>
        <dbReference type="Proteomes" id="UP000320735"/>
    </source>
</evidence>